<dbReference type="Proteomes" id="UP001364617">
    <property type="component" value="Unassembled WGS sequence"/>
</dbReference>
<evidence type="ECO:0000313" key="2">
    <source>
        <dbReference type="Proteomes" id="UP001364617"/>
    </source>
</evidence>
<proteinExistence type="predicted"/>
<accession>A0AAN9CCK1</accession>
<evidence type="ECO:0000313" key="1">
    <source>
        <dbReference type="EMBL" id="KAK7130467.1"/>
    </source>
</evidence>
<organism evidence="1 2">
    <name type="scientific">Phoxinus phoxinus</name>
    <name type="common">Eurasian minnow</name>
    <dbReference type="NCBI Taxonomy" id="58324"/>
    <lineage>
        <taxon>Eukaryota</taxon>
        <taxon>Metazoa</taxon>
        <taxon>Chordata</taxon>
        <taxon>Craniata</taxon>
        <taxon>Vertebrata</taxon>
        <taxon>Euteleostomi</taxon>
        <taxon>Actinopterygii</taxon>
        <taxon>Neopterygii</taxon>
        <taxon>Teleostei</taxon>
        <taxon>Ostariophysi</taxon>
        <taxon>Cypriniformes</taxon>
        <taxon>Leuciscidae</taxon>
        <taxon>Phoxininae</taxon>
        <taxon>Phoxinus</taxon>
    </lineage>
</organism>
<reference evidence="1 2" key="1">
    <citation type="submission" date="2024-02" db="EMBL/GenBank/DDBJ databases">
        <title>Chromosome-level genome assembly of the Eurasian Minnow (Phoxinus phoxinus).</title>
        <authorList>
            <person name="Oriowo T.O."/>
            <person name="Martin S."/>
            <person name="Stange M."/>
            <person name="Chrysostomakis Y."/>
            <person name="Brown T."/>
            <person name="Winkler S."/>
            <person name="Kukowka S."/>
            <person name="Myers E.W."/>
            <person name="Bohne A."/>
        </authorList>
    </citation>
    <scope>NUCLEOTIDE SEQUENCE [LARGE SCALE GENOMIC DNA]</scope>
    <source>
        <strain evidence="1">ZFMK-TIS-60720</strain>
        <tissue evidence="1">Whole Organism</tissue>
    </source>
</reference>
<name>A0AAN9CCK1_9TELE</name>
<gene>
    <name evidence="1" type="ORF">R3I93_019957</name>
</gene>
<sequence length="30" mass="3314">MHAKAHSWKCEVKYSGAYQEGTGSTIGEEQ</sequence>
<dbReference type="EMBL" id="JAYKXH010000021">
    <property type="protein sequence ID" value="KAK7130467.1"/>
    <property type="molecule type" value="Genomic_DNA"/>
</dbReference>
<comment type="caution">
    <text evidence="1">The sequence shown here is derived from an EMBL/GenBank/DDBJ whole genome shotgun (WGS) entry which is preliminary data.</text>
</comment>
<keyword evidence="2" id="KW-1185">Reference proteome</keyword>
<protein>
    <submittedName>
        <fullName evidence="1">Uncharacterized protein</fullName>
    </submittedName>
</protein>
<dbReference type="AlphaFoldDB" id="A0AAN9CCK1"/>